<dbReference type="Pfam" id="PF00270">
    <property type="entry name" value="DEAD"/>
    <property type="match status" value="1"/>
</dbReference>
<dbReference type="Pfam" id="PF00271">
    <property type="entry name" value="Helicase_C"/>
    <property type="match status" value="1"/>
</dbReference>
<dbReference type="Pfam" id="PF19306">
    <property type="entry name" value="WHD_Lhr"/>
    <property type="match status" value="1"/>
</dbReference>
<evidence type="ECO:0000256" key="9">
    <source>
        <dbReference type="ARBA" id="ARBA00093467"/>
    </source>
</evidence>
<dbReference type="InterPro" id="IPR014001">
    <property type="entry name" value="Helicase_ATP-bd"/>
</dbReference>
<comment type="caution">
    <text evidence="12">The sequence shown here is derived from an EMBL/GenBank/DDBJ whole genome shotgun (WGS) entry which is preliminary data.</text>
</comment>
<keyword evidence="6" id="KW-0238">DNA-binding</keyword>
<dbReference type="AlphaFoldDB" id="A0A423PM12"/>
<keyword evidence="2" id="KW-0227">DNA damage</keyword>
<dbReference type="GO" id="GO:0005524">
    <property type="term" value="F:ATP binding"/>
    <property type="evidence" value="ECO:0007669"/>
    <property type="project" value="UniProtKB-KW"/>
</dbReference>
<dbReference type="InterPro" id="IPR027417">
    <property type="entry name" value="P-loop_NTPase"/>
</dbReference>
<dbReference type="SMART" id="SM00487">
    <property type="entry name" value="DEXDc"/>
    <property type="match status" value="1"/>
</dbReference>
<dbReference type="InterPro" id="IPR001650">
    <property type="entry name" value="Helicase_C-like"/>
</dbReference>
<evidence type="ECO:0000256" key="7">
    <source>
        <dbReference type="ARBA" id="ARBA00023204"/>
    </source>
</evidence>
<feature type="domain" description="Helicase ATP-binding" evidence="10">
    <location>
        <begin position="39"/>
        <end position="222"/>
    </location>
</feature>
<evidence type="ECO:0000313" key="12">
    <source>
        <dbReference type="EMBL" id="ROO26656.1"/>
    </source>
</evidence>
<dbReference type="PIRSF" id="PIRSF037307">
    <property type="entry name" value="Lhr-like_helic_prd"/>
    <property type="match status" value="1"/>
</dbReference>
<dbReference type="InterPro" id="IPR026362">
    <property type="entry name" value="DEXH_lig_assoc"/>
</dbReference>
<dbReference type="Gene3D" id="3.40.50.300">
    <property type="entry name" value="P-loop containing nucleotide triphosphate hydrolases"/>
    <property type="match status" value="2"/>
</dbReference>
<keyword evidence="3" id="KW-0378">Hydrolase</keyword>
<dbReference type="SMART" id="SM00490">
    <property type="entry name" value="HELICc"/>
    <property type="match status" value="1"/>
</dbReference>
<dbReference type="InterPro" id="IPR045628">
    <property type="entry name" value="Lhr_WH_dom"/>
</dbReference>
<dbReference type="CDD" id="cd18796">
    <property type="entry name" value="SF2_C_LHR"/>
    <property type="match status" value="1"/>
</dbReference>
<evidence type="ECO:0000256" key="8">
    <source>
        <dbReference type="ARBA" id="ARBA00023235"/>
    </source>
</evidence>
<keyword evidence="1" id="KW-0547">Nucleotide-binding</keyword>
<sequence length="829" mass="91148">MSDGGGRPAPETAHAVDARIEGWFADRGWQIFDFQRETWAACAAGESGLIHAPTGTGKTLAAWFAAVGDWLNRAEDDGITPGLTVLWITPLRALAADTTAHLAASAAELGLNWTVERRTGDTASSVKARQRRRLPSALVTTPESLALLLSYAEHERLFASLDVVVVDEWHELLSTKRGVALELCLARLRALRPGLRTWGLSATLANLEQARDALTGGAPGRLVRGMTPAATHIDALVPETIERFPWAGHLGTRLVQPVIEALEAAESTLLFTNTRAQAELWHQAILRARPDWLARVALHHGSLDRALRERVEAMIADGQLACVVATSSLDLGVDFSPVDQVIQIGSPKGVARLLQRAGRSGHRPGVASRILCVPTHAFELVEIAAARRKALAGEIEAREPLTGALDVLAQHIVTRALGSSARGGVSEQALHAEVTATLAYRDLGDAAWQWTLDFVTRGGTALSAYPEFRRVDRVDGRLTVGDRRIARRHRMTMGTITSDAAMSVKWLKGGRIGTVEERFIAQLTPGDVFLFSGRLLELVRVRELTAYVRAARRRKRHVPRWAGGRLAISGTLADAIRGLIEQARDGDYREPELAAIRGLLEVQRQWSALPGADELLVEHVTSREGRHWFFYPFAGRLAHEGLSALVAWRLARMHAATFRFSVNDYGFELVTRSRVEFSAAELRAALSSENLIDDLLACLNAAELSKRAFRDIARIAGLVFPGYPGSHKSARQVQASSGLVYDVLARYDADNLLLDQARREVLERELELGRLRGALDRIDGQSLRLVSPRRLTPMGFPLWVERVASQVSNESWRDRVERMTVQLEKAADR</sequence>
<keyword evidence="4 12" id="KW-0347">Helicase</keyword>
<dbReference type="Proteomes" id="UP000283993">
    <property type="component" value="Unassembled WGS sequence"/>
</dbReference>
<dbReference type="PROSITE" id="PS51192">
    <property type="entry name" value="HELICASE_ATP_BIND_1"/>
    <property type="match status" value="1"/>
</dbReference>
<dbReference type="GO" id="GO:0006281">
    <property type="term" value="P:DNA repair"/>
    <property type="evidence" value="ECO:0007669"/>
    <property type="project" value="UniProtKB-KW"/>
</dbReference>
<evidence type="ECO:0000256" key="1">
    <source>
        <dbReference type="ARBA" id="ARBA00022741"/>
    </source>
</evidence>
<dbReference type="EMBL" id="AYKH01000019">
    <property type="protein sequence ID" value="ROO26656.1"/>
    <property type="molecule type" value="Genomic_DNA"/>
</dbReference>
<evidence type="ECO:0000256" key="2">
    <source>
        <dbReference type="ARBA" id="ARBA00022763"/>
    </source>
</evidence>
<protein>
    <submittedName>
        <fullName evidence="12">DEAD/DEAH box helicase</fullName>
    </submittedName>
</protein>
<dbReference type="PANTHER" id="PTHR47962">
    <property type="entry name" value="ATP-DEPENDENT HELICASE LHR-RELATED-RELATED"/>
    <property type="match status" value="1"/>
</dbReference>
<evidence type="ECO:0000259" key="11">
    <source>
        <dbReference type="PROSITE" id="PS51194"/>
    </source>
</evidence>
<accession>A0A423PM12</accession>
<dbReference type="InterPro" id="IPR013701">
    <property type="entry name" value="Lhr-like_DEAD/DEAH_assoc"/>
</dbReference>
<evidence type="ECO:0000256" key="6">
    <source>
        <dbReference type="ARBA" id="ARBA00023125"/>
    </source>
</evidence>
<keyword evidence="5" id="KW-0067">ATP-binding</keyword>
<dbReference type="PROSITE" id="PS51194">
    <property type="entry name" value="HELICASE_CTER"/>
    <property type="match status" value="1"/>
</dbReference>
<organism evidence="12 13">
    <name type="scientific">Salinisphaera orenii MK-B5</name>
    <dbReference type="NCBI Taxonomy" id="856730"/>
    <lineage>
        <taxon>Bacteria</taxon>
        <taxon>Pseudomonadati</taxon>
        <taxon>Pseudomonadota</taxon>
        <taxon>Gammaproteobacteria</taxon>
        <taxon>Salinisphaerales</taxon>
        <taxon>Salinisphaeraceae</taxon>
        <taxon>Salinisphaera</taxon>
    </lineage>
</organism>
<evidence type="ECO:0000256" key="5">
    <source>
        <dbReference type="ARBA" id="ARBA00022840"/>
    </source>
</evidence>
<gene>
    <name evidence="12" type="ORF">SAOR_10100</name>
</gene>
<name>A0A423PM12_9GAMM</name>
<feature type="domain" description="Helicase C-terminal" evidence="11">
    <location>
        <begin position="254"/>
        <end position="416"/>
    </location>
</feature>
<evidence type="ECO:0000313" key="13">
    <source>
        <dbReference type="Proteomes" id="UP000283993"/>
    </source>
</evidence>
<keyword evidence="7" id="KW-0234">DNA repair</keyword>
<dbReference type="InterPro" id="IPR052511">
    <property type="entry name" value="ATP-dep_Helicase"/>
</dbReference>
<dbReference type="InterPro" id="IPR017170">
    <property type="entry name" value="Lhr-like"/>
</dbReference>
<proteinExistence type="inferred from homology"/>
<evidence type="ECO:0000256" key="3">
    <source>
        <dbReference type="ARBA" id="ARBA00022801"/>
    </source>
</evidence>
<evidence type="ECO:0000259" key="10">
    <source>
        <dbReference type="PROSITE" id="PS51192"/>
    </source>
</evidence>
<evidence type="ECO:0000256" key="4">
    <source>
        <dbReference type="ARBA" id="ARBA00022806"/>
    </source>
</evidence>
<dbReference type="GO" id="GO:0004386">
    <property type="term" value="F:helicase activity"/>
    <property type="evidence" value="ECO:0007669"/>
    <property type="project" value="UniProtKB-KW"/>
</dbReference>
<dbReference type="Pfam" id="PF08494">
    <property type="entry name" value="DEAD_assoc"/>
    <property type="match status" value="1"/>
</dbReference>
<dbReference type="GO" id="GO:0016887">
    <property type="term" value="F:ATP hydrolysis activity"/>
    <property type="evidence" value="ECO:0007669"/>
    <property type="project" value="TreeGrafter"/>
</dbReference>
<keyword evidence="8" id="KW-0413">Isomerase</keyword>
<dbReference type="InterPro" id="IPR011545">
    <property type="entry name" value="DEAD/DEAH_box_helicase_dom"/>
</dbReference>
<reference evidence="12 13" key="1">
    <citation type="submission" date="2013-10" db="EMBL/GenBank/DDBJ databases">
        <title>Salinisphaera orenii MK-B5 Genome Sequencing.</title>
        <authorList>
            <person name="Lai Q."/>
            <person name="Li C."/>
            <person name="Shao Z."/>
        </authorList>
    </citation>
    <scope>NUCLEOTIDE SEQUENCE [LARGE SCALE GENOMIC DNA]</scope>
    <source>
        <strain evidence="12 13">MK-B5</strain>
    </source>
</reference>
<dbReference type="GO" id="GO:0003677">
    <property type="term" value="F:DNA binding"/>
    <property type="evidence" value="ECO:0007669"/>
    <property type="project" value="UniProtKB-KW"/>
</dbReference>
<comment type="similarity">
    <text evidence="9">Belongs to the Lhr helicase family. Lhr-Core subfamily.</text>
</comment>
<dbReference type="PANTHER" id="PTHR47962:SF3">
    <property type="entry name" value="LARGE ATP-DEPENDENT HELICASE-RELATED PROTEIN"/>
    <property type="match status" value="1"/>
</dbReference>
<keyword evidence="13" id="KW-1185">Reference proteome</keyword>
<dbReference type="SUPFAM" id="SSF52540">
    <property type="entry name" value="P-loop containing nucleoside triphosphate hydrolases"/>
    <property type="match status" value="1"/>
</dbReference>
<dbReference type="NCBIfam" id="TIGR04121">
    <property type="entry name" value="DEXH_lig_assoc"/>
    <property type="match status" value="1"/>
</dbReference>
<dbReference type="RefSeq" id="WP_123631317.1">
    <property type="nucleotide sequence ID" value="NZ_AYKH01000019.1"/>
</dbReference>